<evidence type="ECO:0000256" key="5">
    <source>
        <dbReference type="ARBA" id="ARBA00023180"/>
    </source>
</evidence>
<sequence length="522" mass="59247">MPRRAVDGGELPSPRVVSLTVVRDVEAPSETDSIFVMQFGQVIDHADGSPVPCCTEDGQFLSEQDYAHGKCFPIVIPKDDPFYSKFNRRCMEFARSAPACRNDRKFGYANINTHFLDLSPVYGSDDEVASDLRTFQKGSLKATPGPKKGYYYEKDLMPADNETTLDCDNRVNDAPYMAVTQTSLFRQHNRLAEELAALNPHWGDERLYQESRRIVVAQWQHIVYNEYLPVLIGRKKMQELGIFPLQRGFSHDYDDKVNPSILNEFTVTAFRFGHSLVQGNLVNEQREKEKSFLLRHLFFKMQEVYVPGNVDKFLIAQATLPGETVDNYFTVELTNHLFEEAGTGFGMDLVSLDTQRGRDHGLRGYNSYRAVCGIPRAKDFDDLLDLIPANVVESFKSIYASVDDIDLLIAAVSEKKAEGAAVGPTYACIIGEQFLRLKRGDRYFYDLGGQAGSFTEEQLDEIRKTSYSRIVCDNSDIRYLQPLVFKLISDLNPLVNCESTDSIPRMSLQPWKEVEITARLKY</sequence>
<dbReference type="GO" id="GO:0005576">
    <property type="term" value="C:extracellular region"/>
    <property type="evidence" value="ECO:0007669"/>
    <property type="project" value="UniProtKB-SubCell"/>
</dbReference>
<keyword evidence="8" id="KW-1185">Reference proteome</keyword>
<dbReference type="OMA" id="HTVFLRY"/>
<organism evidence="7 8">
    <name type="scientific">Daphnia pulex</name>
    <name type="common">Water flea</name>
    <dbReference type="NCBI Taxonomy" id="6669"/>
    <lineage>
        <taxon>Eukaryota</taxon>
        <taxon>Metazoa</taxon>
        <taxon>Ecdysozoa</taxon>
        <taxon>Arthropoda</taxon>
        <taxon>Crustacea</taxon>
        <taxon>Branchiopoda</taxon>
        <taxon>Diplostraca</taxon>
        <taxon>Cladocera</taxon>
        <taxon>Anomopoda</taxon>
        <taxon>Daphniidae</taxon>
        <taxon>Daphnia</taxon>
    </lineage>
</organism>
<dbReference type="GO" id="GO:0020037">
    <property type="term" value="F:heme binding"/>
    <property type="evidence" value="ECO:0007669"/>
    <property type="project" value="InterPro"/>
</dbReference>
<dbReference type="PANTHER" id="PTHR11475:SF4">
    <property type="entry name" value="CHORION PEROXIDASE"/>
    <property type="match status" value="1"/>
</dbReference>
<evidence type="ECO:0000256" key="6">
    <source>
        <dbReference type="PIRSR" id="PIRSR619791-2"/>
    </source>
</evidence>
<gene>
    <name evidence="7" type="ORF">DAPPUDRAFT_304119</name>
</gene>
<dbReference type="CDD" id="cd09823">
    <property type="entry name" value="peroxinectin_like"/>
    <property type="match status" value="1"/>
</dbReference>
<dbReference type="InParanoid" id="E9GJC8"/>
<comment type="subcellular location">
    <subcellularLocation>
        <location evidence="1">Secreted</location>
    </subcellularLocation>
</comment>
<dbReference type="PROSITE" id="PS50292">
    <property type="entry name" value="PEROXIDASE_3"/>
    <property type="match status" value="1"/>
</dbReference>
<dbReference type="InterPro" id="IPR010255">
    <property type="entry name" value="Haem_peroxidase_sf"/>
</dbReference>
<dbReference type="FunCoup" id="E9GJC8">
    <property type="interactions" value="38"/>
</dbReference>
<keyword evidence="2" id="KW-0964">Secreted</keyword>
<dbReference type="eggNOG" id="KOG2408">
    <property type="taxonomic scope" value="Eukaryota"/>
</dbReference>
<evidence type="ECO:0000256" key="1">
    <source>
        <dbReference type="ARBA" id="ARBA00004613"/>
    </source>
</evidence>
<keyword evidence="6" id="KW-0479">Metal-binding</keyword>
<keyword evidence="6" id="KW-0408">Iron</keyword>
<keyword evidence="6" id="KW-0349">Heme</keyword>
<dbReference type="HOGENOM" id="CLU_006087_5_2_1"/>
<dbReference type="PRINTS" id="PR00457">
    <property type="entry name" value="ANPEROXIDASE"/>
</dbReference>
<dbReference type="Pfam" id="PF03098">
    <property type="entry name" value="An_peroxidase"/>
    <property type="match status" value="1"/>
</dbReference>
<keyword evidence="3" id="KW-0560">Oxidoreductase</keyword>
<proteinExistence type="predicted"/>
<dbReference type="KEGG" id="dpx:DAPPUDRAFT_304119"/>
<keyword evidence="4" id="KW-0732">Signal</keyword>
<feature type="binding site" description="axial binding residue" evidence="6">
    <location>
        <position position="274"/>
    </location>
    <ligand>
        <name>heme b</name>
        <dbReference type="ChEBI" id="CHEBI:60344"/>
    </ligand>
    <ligandPart>
        <name>Fe</name>
        <dbReference type="ChEBI" id="CHEBI:18248"/>
    </ligandPart>
</feature>
<dbReference type="GO" id="GO:0006979">
    <property type="term" value="P:response to oxidative stress"/>
    <property type="evidence" value="ECO:0007669"/>
    <property type="project" value="InterPro"/>
</dbReference>
<keyword evidence="3" id="KW-0575">Peroxidase</keyword>
<dbReference type="AlphaFoldDB" id="E9GJC8"/>
<evidence type="ECO:0000313" key="8">
    <source>
        <dbReference type="Proteomes" id="UP000000305"/>
    </source>
</evidence>
<dbReference type="InterPro" id="IPR019791">
    <property type="entry name" value="Haem_peroxidase_animal"/>
</dbReference>
<dbReference type="PANTHER" id="PTHR11475">
    <property type="entry name" value="OXIDASE/PEROXIDASE"/>
    <property type="match status" value="1"/>
</dbReference>
<name>E9GJC8_DAPPU</name>
<dbReference type="FunFam" id="1.10.640.10:FF:000003">
    <property type="entry name" value="chorion peroxidase"/>
    <property type="match status" value="1"/>
</dbReference>
<protein>
    <recommendedName>
        <fullName evidence="9">Peroxinectin</fullName>
    </recommendedName>
</protein>
<dbReference type="InterPro" id="IPR037120">
    <property type="entry name" value="Haem_peroxidase_sf_animal"/>
</dbReference>
<dbReference type="GO" id="GO:0004601">
    <property type="term" value="F:peroxidase activity"/>
    <property type="evidence" value="ECO:0000318"/>
    <property type="project" value="GO_Central"/>
</dbReference>
<dbReference type="Gene3D" id="1.10.640.10">
    <property type="entry name" value="Haem peroxidase domain superfamily, animal type"/>
    <property type="match status" value="1"/>
</dbReference>
<keyword evidence="5" id="KW-0325">Glycoprotein</keyword>
<dbReference type="Proteomes" id="UP000000305">
    <property type="component" value="Unassembled WGS sequence"/>
</dbReference>
<dbReference type="OrthoDB" id="823504at2759"/>
<dbReference type="PhylomeDB" id="E9GJC8"/>
<accession>E9GJC8</accession>
<dbReference type="SUPFAM" id="SSF48113">
    <property type="entry name" value="Heme-dependent peroxidases"/>
    <property type="match status" value="1"/>
</dbReference>
<evidence type="ECO:0000256" key="4">
    <source>
        <dbReference type="ARBA" id="ARBA00022729"/>
    </source>
</evidence>
<evidence type="ECO:0000313" key="7">
    <source>
        <dbReference type="EMBL" id="EFX80428.1"/>
    </source>
</evidence>
<evidence type="ECO:0008006" key="9">
    <source>
        <dbReference type="Google" id="ProtNLM"/>
    </source>
</evidence>
<evidence type="ECO:0000256" key="3">
    <source>
        <dbReference type="ARBA" id="ARBA00022559"/>
    </source>
</evidence>
<dbReference type="EMBL" id="GL732547">
    <property type="protein sequence ID" value="EFX80428.1"/>
    <property type="molecule type" value="Genomic_DNA"/>
</dbReference>
<evidence type="ECO:0000256" key="2">
    <source>
        <dbReference type="ARBA" id="ARBA00022525"/>
    </source>
</evidence>
<reference evidence="7 8" key="1">
    <citation type="journal article" date="2011" name="Science">
        <title>The ecoresponsive genome of Daphnia pulex.</title>
        <authorList>
            <person name="Colbourne J.K."/>
            <person name="Pfrender M.E."/>
            <person name="Gilbert D."/>
            <person name="Thomas W.K."/>
            <person name="Tucker A."/>
            <person name="Oakley T.H."/>
            <person name="Tokishita S."/>
            <person name="Aerts A."/>
            <person name="Arnold G.J."/>
            <person name="Basu M.K."/>
            <person name="Bauer D.J."/>
            <person name="Caceres C.E."/>
            <person name="Carmel L."/>
            <person name="Casola C."/>
            <person name="Choi J.H."/>
            <person name="Detter J.C."/>
            <person name="Dong Q."/>
            <person name="Dusheyko S."/>
            <person name="Eads B.D."/>
            <person name="Frohlich T."/>
            <person name="Geiler-Samerotte K.A."/>
            <person name="Gerlach D."/>
            <person name="Hatcher P."/>
            <person name="Jogdeo S."/>
            <person name="Krijgsveld J."/>
            <person name="Kriventseva E.V."/>
            <person name="Kultz D."/>
            <person name="Laforsch C."/>
            <person name="Lindquist E."/>
            <person name="Lopez J."/>
            <person name="Manak J.R."/>
            <person name="Muller J."/>
            <person name="Pangilinan J."/>
            <person name="Patwardhan R.P."/>
            <person name="Pitluck S."/>
            <person name="Pritham E.J."/>
            <person name="Rechtsteiner A."/>
            <person name="Rho M."/>
            <person name="Rogozin I.B."/>
            <person name="Sakarya O."/>
            <person name="Salamov A."/>
            <person name="Schaack S."/>
            <person name="Shapiro H."/>
            <person name="Shiga Y."/>
            <person name="Skalitzky C."/>
            <person name="Smith Z."/>
            <person name="Souvorov A."/>
            <person name="Sung W."/>
            <person name="Tang Z."/>
            <person name="Tsuchiya D."/>
            <person name="Tu H."/>
            <person name="Vos H."/>
            <person name="Wang M."/>
            <person name="Wolf Y.I."/>
            <person name="Yamagata H."/>
            <person name="Yamada T."/>
            <person name="Ye Y."/>
            <person name="Shaw J.R."/>
            <person name="Andrews J."/>
            <person name="Crease T.J."/>
            <person name="Tang H."/>
            <person name="Lucas S.M."/>
            <person name="Robertson H.M."/>
            <person name="Bork P."/>
            <person name="Koonin E.V."/>
            <person name="Zdobnov E.M."/>
            <person name="Grigoriev I.V."/>
            <person name="Lynch M."/>
            <person name="Boore J.L."/>
        </authorList>
    </citation>
    <scope>NUCLEOTIDE SEQUENCE [LARGE SCALE GENOMIC DNA]</scope>
</reference>
<dbReference type="GO" id="GO:0046872">
    <property type="term" value="F:metal ion binding"/>
    <property type="evidence" value="ECO:0007669"/>
    <property type="project" value="UniProtKB-KW"/>
</dbReference>